<dbReference type="HOGENOM" id="CLU_3343054_0_0_6"/>
<evidence type="ECO:0000313" key="2">
    <source>
        <dbReference type="Proteomes" id="UP000001485"/>
    </source>
</evidence>
<reference evidence="2" key="1">
    <citation type="submission" date="2009-03" db="EMBL/GenBank/DDBJ databases">
        <title>Complete genome sequence of Edwardsiella ictaluri 93-146.</title>
        <authorList>
            <person name="Williams M.L."/>
            <person name="Gillaspy A.F."/>
            <person name="Dyer D.W."/>
            <person name="Thune R.L."/>
            <person name="Waldbieser G.C."/>
            <person name="Schuster S.C."/>
            <person name="Gipson J."/>
            <person name="Zaitshik J."/>
            <person name="Landry C."/>
            <person name="Lawrence M.L."/>
        </authorList>
    </citation>
    <scope>NUCLEOTIDE SEQUENCE [LARGE SCALE GENOMIC DNA]</scope>
    <source>
        <strain evidence="2">93-146</strain>
    </source>
</reference>
<reference evidence="1 2" key="2">
    <citation type="journal article" date="2012" name="J. Bacteriol.">
        <title>Genome Sequence of Edwardsiella ictaluri 93-146, a Strain Associated with a Natural Channel Catfish Outbreak of Enteric Septicemia of Catfish.</title>
        <authorList>
            <person name="Williams M.L."/>
            <person name="Gillaspy A.F."/>
            <person name="Dyer D.W."/>
            <person name="Thune R.L."/>
            <person name="Waldbieser G.C."/>
            <person name="Schuster S.C."/>
            <person name="Gipson J."/>
            <person name="Zaitshik J."/>
            <person name="Landry C."/>
            <person name="Banes M.M."/>
            <person name="Lawrence M.L."/>
        </authorList>
    </citation>
    <scope>NUCLEOTIDE SEQUENCE [LARGE SCALE GENOMIC DNA]</scope>
    <source>
        <strain evidence="1 2">93-146</strain>
    </source>
</reference>
<evidence type="ECO:0000313" key="1">
    <source>
        <dbReference type="EMBL" id="ACR69093.1"/>
    </source>
</evidence>
<gene>
    <name evidence="1" type="ordered locus">NT01EI_1917</name>
</gene>
<organism evidence="1 2">
    <name type="scientific">Edwardsiella ictaluri (strain 93-146)</name>
    <dbReference type="NCBI Taxonomy" id="634503"/>
    <lineage>
        <taxon>Bacteria</taxon>
        <taxon>Pseudomonadati</taxon>
        <taxon>Pseudomonadota</taxon>
        <taxon>Gammaproteobacteria</taxon>
        <taxon>Enterobacterales</taxon>
        <taxon>Hafniaceae</taxon>
        <taxon>Edwardsiella</taxon>
    </lineage>
</organism>
<dbReference type="KEGG" id="eic:NT01EI_1917"/>
<sequence>MGFFLSVMVQTATGRLFLTRREKIKMAEKTAALQRPF</sequence>
<proteinExistence type="predicted"/>
<dbReference type="EMBL" id="CP001600">
    <property type="protein sequence ID" value="ACR69093.1"/>
    <property type="molecule type" value="Genomic_DNA"/>
</dbReference>
<dbReference type="Proteomes" id="UP000001485">
    <property type="component" value="Chromosome"/>
</dbReference>
<name>C5B877_EDWI9</name>
<protein>
    <submittedName>
        <fullName evidence="1">Uncharacterized protein</fullName>
    </submittedName>
</protein>
<dbReference type="AlphaFoldDB" id="C5B877"/>
<accession>C5B877</accession>